<accession>A0AA87ZKM7</accession>
<gene>
    <name evidence="1" type="ORF">TIFTF001_046009</name>
</gene>
<sequence length="153" mass="17380">MAAHQGNEVVFAGQKLITYVYAVGAAALDKWLHDMEAIFRLCHVGAHLQVMLASQRLIGEARAWWLSIGDPEVPRDVWTNFRVLITLRYGLLPREGLHMHYHDPKIYHDMYMRNGLPPAIMQFTPPATIEMMLDEMMEAIMGADVIATPFTDS</sequence>
<evidence type="ECO:0000313" key="1">
    <source>
        <dbReference type="EMBL" id="GMN25971.1"/>
    </source>
</evidence>
<proteinExistence type="predicted"/>
<dbReference type="AlphaFoldDB" id="A0AA87ZKM7"/>
<evidence type="ECO:0008006" key="3">
    <source>
        <dbReference type="Google" id="ProtNLM"/>
    </source>
</evidence>
<keyword evidence="2" id="KW-1185">Reference proteome</keyword>
<evidence type="ECO:0000313" key="2">
    <source>
        <dbReference type="Proteomes" id="UP001187192"/>
    </source>
</evidence>
<protein>
    <recommendedName>
        <fullName evidence="3">Retrotransposon gag domain-containing protein</fullName>
    </recommendedName>
</protein>
<dbReference type="Proteomes" id="UP001187192">
    <property type="component" value="Unassembled WGS sequence"/>
</dbReference>
<reference evidence="1" key="1">
    <citation type="submission" date="2023-07" db="EMBL/GenBank/DDBJ databases">
        <title>draft genome sequence of fig (Ficus carica).</title>
        <authorList>
            <person name="Takahashi T."/>
            <person name="Nishimura K."/>
        </authorList>
    </citation>
    <scope>NUCLEOTIDE SEQUENCE</scope>
</reference>
<dbReference type="EMBL" id="BTGU01004362">
    <property type="protein sequence ID" value="GMN25971.1"/>
    <property type="molecule type" value="Genomic_DNA"/>
</dbReference>
<comment type="caution">
    <text evidence="1">The sequence shown here is derived from an EMBL/GenBank/DDBJ whole genome shotgun (WGS) entry which is preliminary data.</text>
</comment>
<organism evidence="1 2">
    <name type="scientific">Ficus carica</name>
    <name type="common">Common fig</name>
    <dbReference type="NCBI Taxonomy" id="3494"/>
    <lineage>
        <taxon>Eukaryota</taxon>
        <taxon>Viridiplantae</taxon>
        <taxon>Streptophyta</taxon>
        <taxon>Embryophyta</taxon>
        <taxon>Tracheophyta</taxon>
        <taxon>Spermatophyta</taxon>
        <taxon>Magnoliopsida</taxon>
        <taxon>eudicotyledons</taxon>
        <taxon>Gunneridae</taxon>
        <taxon>Pentapetalae</taxon>
        <taxon>rosids</taxon>
        <taxon>fabids</taxon>
        <taxon>Rosales</taxon>
        <taxon>Moraceae</taxon>
        <taxon>Ficeae</taxon>
        <taxon>Ficus</taxon>
    </lineage>
</organism>
<name>A0AA87ZKM7_FICCA</name>